<evidence type="ECO:0000256" key="1">
    <source>
        <dbReference type="SAM" id="Phobius"/>
    </source>
</evidence>
<keyword evidence="1" id="KW-1133">Transmembrane helix</keyword>
<comment type="caution">
    <text evidence="3">The sequence shown here is derived from an EMBL/GenBank/DDBJ whole genome shotgun (WGS) entry which is preliminary data.</text>
</comment>
<accession>A0ABD5ZZN0</accession>
<dbReference type="InterPro" id="IPR018649">
    <property type="entry name" value="SHOCT"/>
</dbReference>
<evidence type="ECO:0000313" key="3">
    <source>
        <dbReference type="EMBL" id="MFC7256122.1"/>
    </source>
</evidence>
<dbReference type="Pfam" id="PF09851">
    <property type="entry name" value="SHOCT"/>
    <property type="match status" value="1"/>
</dbReference>
<dbReference type="AlphaFoldDB" id="A0ABD5ZZN0"/>
<keyword evidence="4" id="KW-1185">Reference proteome</keyword>
<sequence>MASTELDATTIVVLVLGALLVLPLLTMTLWGGGTMGGPMGGPMMGGGMWGGGTWGGETATGWVLIAGLLSRLLTLLVLVGAGYLGYRALTGRGDGADQAVEELRMAYARGDLTDEEYERRRQTLEEDE</sequence>
<keyword evidence="1" id="KW-0812">Transmembrane</keyword>
<dbReference type="GeneID" id="96954503"/>
<name>A0ABD5ZZN0_9EURY</name>
<evidence type="ECO:0000259" key="2">
    <source>
        <dbReference type="Pfam" id="PF09851"/>
    </source>
</evidence>
<dbReference type="RefSeq" id="WP_379704659.1">
    <property type="nucleotide sequence ID" value="NZ_JBHTAT010000001.1"/>
</dbReference>
<reference evidence="3 4" key="1">
    <citation type="journal article" date="2019" name="Int. J. Syst. Evol. Microbiol.">
        <title>The Global Catalogue of Microorganisms (GCM) 10K type strain sequencing project: providing services to taxonomists for standard genome sequencing and annotation.</title>
        <authorList>
            <consortium name="The Broad Institute Genomics Platform"/>
            <consortium name="The Broad Institute Genome Sequencing Center for Infectious Disease"/>
            <person name="Wu L."/>
            <person name="Ma J."/>
        </authorList>
    </citation>
    <scope>NUCLEOTIDE SEQUENCE [LARGE SCALE GENOMIC DNA]</scope>
    <source>
        <strain evidence="3 4">GX21</strain>
    </source>
</reference>
<protein>
    <submittedName>
        <fullName evidence="3">SHOCT domain-containing protein</fullName>
    </submittedName>
</protein>
<feature type="domain" description="SHOCT" evidence="2">
    <location>
        <begin position="99"/>
        <end position="124"/>
    </location>
</feature>
<feature type="transmembrane region" description="Helical" evidence="1">
    <location>
        <begin position="12"/>
        <end position="33"/>
    </location>
</feature>
<proteinExistence type="predicted"/>
<dbReference type="EMBL" id="JBHTAT010000001">
    <property type="protein sequence ID" value="MFC7256122.1"/>
    <property type="molecule type" value="Genomic_DNA"/>
</dbReference>
<dbReference type="Proteomes" id="UP001596434">
    <property type="component" value="Unassembled WGS sequence"/>
</dbReference>
<evidence type="ECO:0000313" key="4">
    <source>
        <dbReference type="Proteomes" id="UP001596434"/>
    </source>
</evidence>
<organism evidence="3 4">
    <name type="scientific">Haloplanus litoreus</name>
    <dbReference type="NCBI Taxonomy" id="767515"/>
    <lineage>
        <taxon>Archaea</taxon>
        <taxon>Methanobacteriati</taxon>
        <taxon>Methanobacteriota</taxon>
        <taxon>Stenosarchaea group</taxon>
        <taxon>Halobacteria</taxon>
        <taxon>Halobacteriales</taxon>
        <taxon>Haloferacaceae</taxon>
        <taxon>Haloplanus</taxon>
    </lineage>
</organism>
<feature type="transmembrane region" description="Helical" evidence="1">
    <location>
        <begin position="62"/>
        <end position="86"/>
    </location>
</feature>
<gene>
    <name evidence="3" type="ORF">ACFQKE_12595</name>
</gene>
<keyword evidence="1" id="KW-0472">Membrane</keyword>